<feature type="domain" description="VOC" evidence="2">
    <location>
        <begin position="65"/>
        <end position="203"/>
    </location>
</feature>
<dbReference type="AlphaFoldDB" id="A0A419AAU3"/>
<evidence type="ECO:0000313" key="4">
    <source>
        <dbReference type="Proteomes" id="UP000283587"/>
    </source>
</evidence>
<accession>A0A419AAU3</accession>
<keyword evidence="1" id="KW-0479">Metal-binding</keyword>
<dbReference type="PANTHER" id="PTHR43048">
    <property type="entry name" value="METHYLMALONYL-COA EPIMERASE"/>
    <property type="match status" value="1"/>
</dbReference>
<dbReference type="PROSITE" id="PS51819">
    <property type="entry name" value="VOC"/>
    <property type="match status" value="1"/>
</dbReference>
<evidence type="ECO:0000313" key="3">
    <source>
        <dbReference type="EMBL" id="RJL20245.1"/>
    </source>
</evidence>
<dbReference type="OrthoDB" id="9794917at2"/>
<keyword evidence="4" id="KW-1185">Reference proteome</keyword>
<evidence type="ECO:0000259" key="2">
    <source>
        <dbReference type="PROSITE" id="PS51819"/>
    </source>
</evidence>
<dbReference type="GO" id="GO:0046491">
    <property type="term" value="P:L-methylmalonyl-CoA metabolic process"/>
    <property type="evidence" value="ECO:0007669"/>
    <property type="project" value="TreeGrafter"/>
</dbReference>
<gene>
    <name evidence="3" type="ORF">D3P05_03595</name>
</gene>
<dbReference type="PANTHER" id="PTHR43048:SF3">
    <property type="entry name" value="METHYLMALONYL-COA EPIMERASE, MITOCHONDRIAL"/>
    <property type="match status" value="1"/>
</dbReference>
<dbReference type="GO" id="GO:0004493">
    <property type="term" value="F:methylmalonyl-CoA epimerase activity"/>
    <property type="evidence" value="ECO:0007669"/>
    <property type="project" value="TreeGrafter"/>
</dbReference>
<dbReference type="SUPFAM" id="SSF54593">
    <property type="entry name" value="Glyoxalase/Bleomycin resistance protein/Dihydroxybiphenyl dioxygenase"/>
    <property type="match status" value="1"/>
</dbReference>
<dbReference type="InterPro" id="IPR051785">
    <property type="entry name" value="MMCE/EMCE_epimerase"/>
</dbReference>
<dbReference type="Gene3D" id="3.10.180.10">
    <property type="entry name" value="2,3-Dihydroxybiphenyl 1,2-Dioxygenase, domain 1"/>
    <property type="match status" value="1"/>
</dbReference>
<name>A0A419AAU3_9RHOB</name>
<dbReference type="InterPro" id="IPR029068">
    <property type="entry name" value="Glyas_Bleomycin-R_OHBP_Dase"/>
</dbReference>
<evidence type="ECO:0000256" key="1">
    <source>
        <dbReference type="ARBA" id="ARBA00022723"/>
    </source>
</evidence>
<comment type="caution">
    <text evidence="3">The sequence shown here is derived from an EMBL/GenBank/DDBJ whole genome shotgun (WGS) entry which is preliminary data.</text>
</comment>
<dbReference type="InterPro" id="IPR037523">
    <property type="entry name" value="VOC_core"/>
</dbReference>
<sequence length="218" mass="23778">MVLRLAAAEVPLLRAGAKLCRGAGLAPAPARIRDAAARRLSRIAAQLDRLGAALPARGPAGVILGVHHAAISTHDIERLIGFYTEVLGFELVHRQSWTADAEVQNALLGASGSAAQLAMLRHRNCYLELFQFETPAPEQRSPHQRLFGTGLTHLCLAVRNLDAEYERLRQKGVVFHSSPLPRPTFNAVYGHDPDGNVVELLELYDGSHPFAAHWPLPE</sequence>
<dbReference type="EMBL" id="QZEW01000011">
    <property type="protein sequence ID" value="RJL20245.1"/>
    <property type="molecule type" value="Genomic_DNA"/>
</dbReference>
<dbReference type="GO" id="GO:0046872">
    <property type="term" value="F:metal ion binding"/>
    <property type="evidence" value="ECO:0007669"/>
    <property type="project" value="UniProtKB-KW"/>
</dbReference>
<proteinExistence type="predicted"/>
<dbReference type="InterPro" id="IPR004360">
    <property type="entry name" value="Glyas_Fos-R_dOase_dom"/>
</dbReference>
<dbReference type="Pfam" id="PF00903">
    <property type="entry name" value="Glyoxalase"/>
    <property type="match status" value="1"/>
</dbReference>
<protein>
    <recommendedName>
        <fullName evidence="2">VOC domain-containing protein</fullName>
    </recommendedName>
</protein>
<organism evidence="3 4">
    <name type="scientific">Paracoccus siganidrum</name>
    <dbReference type="NCBI Taxonomy" id="1276757"/>
    <lineage>
        <taxon>Bacteria</taxon>
        <taxon>Pseudomonadati</taxon>
        <taxon>Pseudomonadota</taxon>
        <taxon>Alphaproteobacteria</taxon>
        <taxon>Rhodobacterales</taxon>
        <taxon>Paracoccaceae</taxon>
        <taxon>Paracoccus</taxon>
    </lineage>
</organism>
<dbReference type="Proteomes" id="UP000283587">
    <property type="component" value="Unassembled WGS sequence"/>
</dbReference>
<reference evidence="4" key="1">
    <citation type="submission" date="2018-09" db="EMBL/GenBank/DDBJ databases">
        <title>Paracoccus onubensis nov. sp. a moderate halophilic bacterium isolated from Gruta de las Maravillas (Aracena, Spain).</title>
        <authorList>
            <person name="Jurado V."/>
            <person name="Gutierrez-Patricio S."/>
            <person name="Gonzalez-Pimentel J.L."/>
            <person name="Miller A.Z."/>
            <person name="Laiz L."/>
            <person name="Saiz-Jimenez C."/>
        </authorList>
    </citation>
    <scope>NUCLEOTIDE SEQUENCE [LARGE SCALE GENOMIC DNA]</scope>
    <source>
        <strain evidence="4">DSM 26381</strain>
    </source>
</reference>